<feature type="compositionally biased region" description="Low complexity" evidence="1">
    <location>
        <begin position="326"/>
        <end position="336"/>
    </location>
</feature>
<evidence type="ECO:0000256" key="1">
    <source>
        <dbReference type="SAM" id="MobiDB-lite"/>
    </source>
</evidence>
<feature type="compositionally biased region" description="Basic and acidic residues" evidence="1">
    <location>
        <begin position="356"/>
        <end position="381"/>
    </location>
</feature>
<accession>A0A0G0TZT6</accession>
<feature type="region of interest" description="Disordered" evidence="1">
    <location>
        <begin position="253"/>
        <end position="293"/>
    </location>
</feature>
<feature type="compositionally biased region" description="Pro residues" evidence="1">
    <location>
        <begin position="261"/>
        <end position="283"/>
    </location>
</feature>
<feature type="compositionally biased region" description="Basic residues" evidence="1">
    <location>
        <begin position="382"/>
        <end position="392"/>
    </location>
</feature>
<dbReference type="AlphaFoldDB" id="A0A0G0TZT6"/>
<evidence type="ECO:0000313" key="4">
    <source>
        <dbReference type="Proteomes" id="UP000034601"/>
    </source>
</evidence>
<dbReference type="EMBL" id="LCAB01000013">
    <property type="protein sequence ID" value="KKR82414.1"/>
    <property type="molecule type" value="Genomic_DNA"/>
</dbReference>
<keyword evidence="2" id="KW-1133">Transmembrane helix</keyword>
<feature type="compositionally biased region" description="Pro residues" evidence="1">
    <location>
        <begin position="337"/>
        <end position="354"/>
    </location>
</feature>
<comment type="caution">
    <text evidence="3">The sequence shown here is derived from an EMBL/GenBank/DDBJ whole genome shotgun (WGS) entry which is preliminary data.</text>
</comment>
<feature type="region of interest" description="Disordered" evidence="1">
    <location>
        <begin position="410"/>
        <end position="439"/>
    </location>
</feature>
<feature type="transmembrane region" description="Helical" evidence="2">
    <location>
        <begin position="226"/>
        <end position="248"/>
    </location>
</feature>
<gene>
    <name evidence="3" type="ORF">UU29_C0013G0002</name>
</gene>
<evidence type="ECO:0000256" key="2">
    <source>
        <dbReference type="SAM" id="Phobius"/>
    </source>
</evidence>
<keyword evidence="2" id="KW-0812">Transmembrane</keyword>
<evidence type="ECO:0000313" key="3">
    <source>
        <dbReference type="EMBL" id="KKR82414.1"/>
    </source>
</evidence>
<dbReference type="Proteomes" id="UP000034601">
    <property type="component" value="Unassembled WGS sequence"/>
</dbReference>
<sequence>MEREILATEKELERVEDRLPDKTEMLPAKAWGRWRWRQIFYRSGLTTLALGAGLGTASLLHRGSSARAEVLSHNGNCEVAVQVVGVRFVNQVGDPDILDVGDQIVGRAGNFTAFILTPGGQVLRTVFVGSDGVDTTSRFNRRCDTTGDNGQPAVSLQLRTDQSGRNLPFTVEDHNARRVFVGREVEGGAVLVPTPAIPVATPIVTPAKIPTPGGARGPETVVPADWWRWLLVAATVVTLGAIGAWAWNRHEEEEKRRRAAAPPPPPPEPPPPAGPAQPQPVQPPAAGAPQPVPEHEHPIVQRRLEELHRDFIGHAHRIQNIESTLRRQPQRAAEATPPAPQQPPDEGEVPPPVPARVEEREAGPEAPREEQPPAEALERPQARPRRRQRLRVARVEQLVVRIDPEMAEALERMETAEGREHPQLHVEEHHEEPREERRD</sequence>
<protein>
    <submittedName>
        <fullName evidence="3">Uncharacterized protein</fullName>
    </submittedName>
</protein>
<organism evidence="3 4">
    <name type="scientific">Candidatus Daviesbacteria bacterium GW2011_GWA2_40_9</name>
    <dbReference type="NCBI Taxonomy" id="1618424"/>
    <lineage>
        <taxon>Bacteria</taxon>
        <taxon>Candidatus Daviesiibacteriota</taxon>
    </lineage>
</organism>
<feature type="transmembrane region" description="Helical" evidence="2">
    <location>
        <begin position="39"/>
        <end position="60"/>
    </location>
</feature>
<name>A0A0G0TZT6_9BACT</name>
<reference evidence="3 4" key="1">
    <citation type="journal article" date="2015" name="Nature">
        <title>rRNA introns, odd ribosomes, and small enigmatic genomes across a large radiation of phyla.</title>
        <authorList>
            <person name="Brown C.T."/>
            <person name="Hug L.A."/>
            <person name="Thomas B.C."/>
            <person name="Sharon I."/>
            <person name="Castelle C.J."/>
            <person name="Singh A."/>
            <person name="Wilkins M.J."/>
            <person name="Williams K.H."/>
            <person name="Banfield J.F."/>
        </authorList>
    </citation>
    <scope>NUCLEOTIDE SEQUENCE [LARGE SCALE GENOMIC DNA]</scope>
</reference>
<feature type="region of interest" description="Disordered" evidence="1">
    <location>
        <begin position="325"/>
        <end position="392"/>
    </location>
</feature>
<proteinExistence type="predicted"/>
<keyword evidence="2" id="KW-0472">Membrane</keyword>